<keyword evidence="4 8" id="KW-1133">Transmembrane helix</keyword>
<reference evidence="9 10" key="2">
    <citation type="submission" date="2020-07" db="EMBL/GenBank/DDBJ databases">
        <title>Genome assembly of wild tea tree DASZ reveals pedigree and selection history of tea varieties.</title>
        <authorList>
            <person name="Zhang W."/>
        </authorList>
    </citation>
    <scope>NUCLEOTIDE SEQUENCE [LARGE SCALE GENOMIC DNA]</scope>
    <source>
        <strain evidence="10">cv. G240</strain>
        <tissue evidence="9">Leaf</tissue>
    </source>
</reference>
<accession>A0A7J7HSC8</accession>
<dbReference type="InterPro" id="IPR002401">
    <property type="entry name" value="Cyt_P450_E_grp-I"/>
</dbReference>
<dbReference type="PANTHER" id="PTHR24286:SF189">
    <property type="entry name" value="CYTOCHROME P450, FAMILY 722, SUBFAMILY A, POLYPEPTIDE 1"/>
    <property type="match status" value="1"/>
</dbReference>
<gene>
    <name evidence="9" type="ORF">HYC85_008636</name>
</gene>
<dbReference type="InterPro" id="IPR017972">
    <property type="entry name" value="Cyt_P450_CS"/>
</dbReference>
<comment type="caution">
    <text evidence="9">The sequence shown here is derived from an EMBL/GenBank/DDBJ whole genome shotgun (WGS) entry which is preliminary data.</text>
</comment>
<keyword evidence="10" id="KW-1185">Reference proteome</keyword>
<keyword evidence="2 8" id="KW-0812">Transmembrane</keyword>
<evidence type="ECO:0000256" key="4">
    <source>
        <dbReference type="ARBA" id="ARBA00022989"/>
    </source>
</evidence>
<dbReference type="SUPFAM" id="SSF48264">
    <property type="entry name" value="Cytochrome P450"/>
    <property type="match status" value="2"/>
</dbReference>
<evidence type="ECO:0000256" key="8">
    <source>
        <dbReference type="SAM" id="Phobius"/>
    </source>
</evidence>
<keyword evidence="3 7" id="KW-0479">Metal-binding</keyword>
<keyword evidence="6 7" id="KW-0408">Iron</keyword>
<reference evidence="10" key="1">
    <citation type="journal article" date="2020" name="Nat. Commun.">
        <title>Genome assembly of wild tea tree DASZ reveals pedigree and selection history of tea varieties.</title>
        <authorList>
            <person name="Zhang W."/>
            <person name="Zhang Y."/>
            <person name="Qiu H."/>
            <person name="Guo Y."/>
            <person name="Wan H."/>
            <person name="Zhang X."/>
            <person name="Scossa F."/>
            <person name="Alseekh S."/>
            <person name="Zhang Q."/>
            <person name="Wang P."/>
            <person name="Xu L."/>
            <person name="Schmidt M.H."/>
            <person name="Jia X."/>
            <person name="Li D."/>
            <person name="Zhu A."/>
            <person name="Guo F."/>
            <person name="Chen W."/>
            <person name="Ni D."/>
            <person name="Usadel B."/>
            <person name="Fernie A.R."/>
            <person name="Wen W."/>
        </authorList>
    </citation>
    <scope>NUCLEOTIDE SEQUENCE [LARGE SCALE GENOMIC DNA]</scope>
    <source>
        <strain evidence="10">cv. G240</strain>
    </source>
</reference>
<keyword evidence="5" id="KW-0560">Oxidoreductase</keyword>
<dbReference type="EMBL" id="JACBKZ010000003">
    <property type="protein sequence ID" value="KAF5955780.1"/>
    <property type="molecule type" value="Genomic_DNA"/>
</dbReference>
<evidence type="ECO:0000256" key="7">
    <source>
        <dbReference type="PIRSR" id="PIRSR602401-1"/>
    </source>
</evidence>
<evidence type="ECO:0000256" key="2">
    <source>
        <dbReference type="ARBA" id="ARBA00022692"/>
    </source>
</evidence>
<keyword evidence="8" id="KW-0472">Membrane</keyword>
<dbReference type="GO" id="GO:0020037">
    <property type="term" value="F:heme binding"/>
    <property type="evidence" value="ECO:0007669"/>
    <property type="project" value="InterPro"/>
</dbReference>
<dbReference type="GO" id="GO:0016132">
    <property type="term" value="P:brassinosteroid biosynthetic process"/>
    <property type="evidence" value="ECO:0007669"/>
    <property type="project" value="TreeGrafter"/>
</dbReference>
<sequence length="707" mass="80765">MQQLVLLQDSSTWLSSCFYTMIYAILLWLIFQIIAKIFLWHSTSPPESTVQIPPGNRGLPLIGETLQFMAAINSSKGFYDFVEVRRLRYGKCFKTNIFGETHVFVSSTESAKTILNNELGRFTKRYIRSVAEVVGDQSLLCAPQQQHKFIRNRLSNLFSKSSLTHFVKQFDQLIINQLTSWERQGTVVVLDQALKFTFEAMCKMLMSLEGEEEVEMLGKDVGLVCKAMLAFPLRLPWTRFHRGLQARERIMGTLDKMISQRRRNLEEVNHDDFLQHLLMEDDDKAYDDEAQSPSPSLSDLEIKDNILTMIIAGQDTTASAITWMVKYLDENQDVLRILEVVTNEDIAEQLSLAKKSSSESFLTLDDLNYMPYASKIVKESLRMASVVPWLPRLALQDCEIHGYKIKKGWNINIDARSVHLDPSVYNDPSKFIPSRFDDESKPYSFLAFGQGGRTCLGMNLARAMMLVFLHRLVTTYKVSQWIISHATIIDLIGYGICFKTNIILKTMLKSMMSLEREDEVEMMQKDIATARQRIMARVEKIFSERRSGSGAHHEDFLQHLLTETPSLTDAQIKDNILTMIIAGQDTTASAIAWMVKFLGENQEIINTLKVVKESLRMASIVQWYPRLVVQDCEIHGYTIKKGWKVNVDAKSIHYDPAVYKDPNKFIPSRWKVIDSDSSILKGAPFMTLKTGCPIHVTPIREGAKSNK</sequence>
<dbReference type="GO" id="GO:0016020">
    <property type="term" value="C:membrane"/>
    <property type="evidence" value="ECO:0007669"/>
    <property type="project" value="UniProtKB-SubCell"/>
</dbReference>
<dbReference type="InterPro" id="IPR036396">
    <property type="entry name" value="Cyt_P450_sf"/>
</dbReference>
<keyword evidence="7" id="KW-0349">Heme</keyword>
<evidence type="ECO:0000256" key="1">
    <source>
        <dbReference type="ARBA" id="ARBA00004167"/>
    </source>
</evidence>
<dbReference type="GO" id="GO:0005506">
    <property type="term" value="F:iron ion binding"/>
    <property type="evidence" value="ECO:0007669"/>
    <property type="project" value="InterPro"/>
</dbReference>
<dbReference type="PRINTS" id="PR00385">
    <property type="entry name" value="P450"/>
</dbReference>
<dbReference type="GO" id="GO:0010268">
    <property type="term" value="P:brassinosteroid homeostasis"/>
    <property type="evidence" value="ECO:0007669"/>
    <property type="project" value="TreeGrafter"/>
</dbReference>
<dbReference type="PROSITE" id="PS00086">
    <property type="entry name" value="CYTOCHROME_P450"/>
    <property type="match status" value="1"/>
</dbReference>
<dbReference type="AlphaFoldDB" id="A0A7J7HSC8"/>
<proteinExistence type="predicted"/>
<dbReference type="Gene3D" id="1.10.630.10">
    <property type="entry name" value="Cytochrome P450"/>
    <property type="match status" value="2"/>
</dbReference>
<feature type="binding site" description="axial binding residue" evidence="7">
    <location>
        <position position="455"/>
    </location>
    <ligand>
        <name>heme</name>
        <dbReference type="ChEBI" id="CHEBI:30413"/>
    </ligand>
    <ligandPart>
        <name>Fe</name>
        <dbReference type="ChEBI" id="CHEBI:18248"/>
    </ligandPart>
</feature>
<evidence type="ECO:0000256" key="3">
    <source>
        <dbReference type="ARBA" id="ARBA00022723"/>
    </source>
</evidence>
<name>A0A7J7HSC8_CAMSI</name>
<comment type="subcellular location">
    <subcellularLocation>
        <location evidence="1">Membrane</location>
        <topology evidence="1">Single-pass membrane protein</topology>
    </subcellularLocation>
</comment>
<dbReference type="PANTHER" id="PTHR24286">
    <property type="entry name" value="CYTOCHROME P450 26"/>
    <property type="match status" value="1"/>
</dbReference>
<feature type="transmembrane region" description="Helical" evidence="8">
    <location>
        <begin position="21"/>
        <end position="40"/>
    </location>
</feature>
<dbReference type="GO" id="GO:0004497">
    <property type="term" value="F:monooxygenase activity"/>
    <property type="evidence" value="ECO:0007669"/>
    <property type="project" value="InterPro"/>
</dbReference>
<protein>
    <submittedName>
        <fullName evidence="9">Uncharacterized protein</fullName>
    </submittedName>
</protein>
<evidence type="ECO:0000313" key="9">
    <source>
        <dbReference type="EMBL" id="KAF5955780.1"/>
    </source>
</evidence>
<dbReference type="InterPro" id="IPR001128">
    <property type="entry name" value="Cyt_P450"/>
</dbReference>
<evidence type="ECO:0000313" key="10">
    <source>
        <dbReference type="Proteomes" id="UP000593564"/>
    </source>
</evidence>
<dbReference type="GO" id="GO:0016705">
    <property type="term" value="F:oxidoreductase activity, acting on paired donors, with incorporation or reduction of molecular oxygen"/>
    <property type="evidence" value="ECO:0007669"/>
    <property type="project" value="InterPro"/>
</dbReference>
<organism evidence="9 10">
    <name type="scientific">Camellia sinensis</name>
    <name type="common">Tea plant</name>
    <name type="synonym">Thea sinensis</name>
    <dbReference type="NCBI Taxonomy" id="4442"/>
    <lineage>
        <taxon>Eukaryota</taxon>
        <taxon>Viridiplantae</taxon>
        <taxon>Streptophyta</taxon>
        <taxon>Embryophyta</taxon>
        <taxon>Tracheophyta</taxon>
        <taxon>Spermatophyta</taxon>
        <taxon>Magnoliopsida</taxon>
        <taxon>eudicotyledons</taxon>
        <taxon>Gunneridae</taxon>
        <taxon>Pentapetalae</taxon>
        <taxon>asterids</taxon>
        <taxon>Ericales</taxon>
        <taxon>Theaceae</taxon>
        <taxon>Camellia</taxon>
    </lineage>
</organism>
<dbReference type="GO" id="GO:0016125">
    <property type="term" value="P:sterol metabolic process"/>
    <property type="evidence" value="ECO:0007669"/>
    <property type="project" value="TreeGrafter"/>
</dbReference>
<comment type="cofactor">
    <cofactor evidence="7">
        <name>heme</name>
        <dbReference type="ChEBI" id="CHEBI:30413"/>
    </cofactor>
</comment>
<evidence type="ECO:0000256" key="5">
    <source>
        <dbReference type="ARBA" id="ARBA00023002"/>
    </source>
</evidence>
<evidence type="ECO:0000256" key="6">
    <source>
        <dbReference type="ARBA" id="ARBA00023004"/>
    </source>
</evidence>
<dbReference type="Proteomes" id="UP000593564">
    <property type="component" value="Unassembled WGS sequence"/>
</dbReference>
<dbReference type="CDD" id="cd11043">
    <property type="entry name" value="CYP90-like"/>
    <property type="match status" value="1"/>
</dbReference>
<dbReference type="Pfam" id="PF00067">
    <property type="entry name" value="p450"/>
    <property type="match status" value="3"/>
</dbReference>
<dbReference type="PRINTS" id="PR00463">
    <property type="entry name" value="EP450I"/>
</dbReference>